<organism evidence="1 2">
    <name type="scientific">Turnera subulata</name>
    <dbReference type="NCBI Taxonomy" id="218843"/>
    <lineage>
        <taxon>Eukaryota</taxon>
        <taxon>Viridiplantae</taxon>
        <taxon>Streptophyta</taxon>
        <taxon>Embryophyta</taxon>
        <taxon>Tracheophyta</taxon>
        <taxon>Spermatophyta</taxon>
        <taxon>Magnoliopsida</taxon>
        <taxon>eudicotyledons</taxon>
        <taxon>Gunneridae</taxon>
        <taxon>Pentapetalae</taxon>
        <taxon>rosids</taxon>
        <taxon>fabids</taxon>
        <taxon>Malpighiales</taxon>
        <taxon>Passifloraceae</taxon>
        <taxon>Turnera</taxon>
    </lineage>
</organism>
<dbReference type="EMBL" id="JAKUCV010001226">
    <property type="protein sequence ID" value="KAJ4847226.1"/>
    <property type="molecule type" value="Genomic_DNA"/>
</dbReference>
<accession>A0A9Q0GCK7</accession>
<reference evidence="1" key="2">
    <citation type="journal article" date="2023" name="Plants (Basel)">
        <title>Annotation of the Turnera subulata (Passifloraceae) Draft Genome Reveals the S-Locus Evolved after the Divergence of Turneroideae from Passifloroideae in a Stepwise Manner.</title>
        <authorList>
            <person name="Henning P.M."/>
            <person name="Roalson E.H."/>
            <person name="Mir W."/>
            <person name="McCubbin A.G."/>
            <person name="Shore J.S."/>
        </authorList>
    </citation>
    <scope>NUCLEOTIDE SEQUENCE</scope>
    <source>
        <strain evidence="1">F60SS</strain>
    </source>
</reference>
<keyword evidence="2" id="KW-1185">Reference proteome</keyword>
<name>A0A9Q0GCK7_9ROSI</name>
<evidence type="ECO:0000313" key="2">
    <source>
        <dbReference type="Proteomes" id="UP001141552"/>
    </source>
</evidence>
<sequence length="81" mass="9308">MIMQEYIVFQSSRAKSTLRETIKRVFGSDELIVHYSDEICTAKFTEQEVARLNATYQVSIMTTKLLDQDLLPDQDSSSQSQ</sequence>
<comment type="caution">
    <text evidence="1">The sequence shown here is derived from an EMBL/GenBank/DDBJ whole genome shotgun (WGS) entry which is preliminary data.</text>
</comment>
<gene>
    <name evidence="1" type="ORF">Tsubulata_010693</name>
</gene>
<protein>
    <submittedName>
        <fullName evidence="1">Uncharacterized protein</fullName>
    </submittedName>
</protein>
<evidence type="ECO:0000313" key="1">
    <source>
        <dbReference type="EMBL" id="KAJ4847226.1"/>
    </source>
</evidence>
<proteinExistence type="predicted"/>
<dbReference type="Proteomes" id="UP001141552">
    <property type="component" value="Unassembled WGS sequence"/>
</dbReference>
<reference evidence="1" key="1">
    <citation type="submission" date="2022-02" db="EMBL/GenBank/DDBJ databases">
        <authorList>
            <person name="Henning P.M."/>
            <person name="McCubbin A.G."/>
            <person name="Shore J.S."/>
        </authorList>
    </citation>
    <scope>NUCLEOTIDE SEQUENCE</scope>
    <source>
        <strain evidence="1">F60SS</strain>
        <tissue evidence="1">Leaves</tissue>
    </source>
</reference>
<dbReference type="AlphaFoldDB" id="A0A9Q0GCK7"/>